<evidence type="ECO:0000313" key="7">
    <source>
        <dbReference type="Proteomes" id="UP000018291"/>
    </source>
</evidence>
<protein>
    <recommendedName>
        <fullName evidence="5">Calcineurin-like phosphoesterase domain-containing protein</fullName>
    </recommendedName>
</protein>
<dbReference type="Proteomes" id="UP000018291">
    <property type="component" value="Unassembled WGS sequence"/>
</dbReference>
<feature type="transmembrane region" description="Helical" evidence="4">
    <location>
        <begin position="42"/>
        <end position="60"/>
    </location>
</feature>
<evidence type="ECO:0000259" key="5">
    <source>
        <dbReference type="Pfam" id="PF00149"/>
    </source>
</evidence>
<evidence type="ECO:0000256" key="2">
    <source>
        <dbReference type="ARBA" id="ARBA00022801"/>
    </source>
</evidence>
<keyword evidence="4" id="KW-1133">Transmembrane helix</keyword>
<dbReference type="PANTHER" id="PTHR31302:SF31">
    <property type="entry name" value="PHOSPHODIESTERASE YAEI"/>
    <property type="match status" value="1"/>
</dbReference>
<dbReference type="eggNOG" id="COG1408">
    <property type="taxonomic scope" value="Bacteria"/>
</dbReference>
<dbReference type="GO" id="GO:0016020">
    <property type="term" value="C:membrane"/>
    <property type="evidence" value="ECO:0007669"/>
    <property type="project" value="GOC"/>
</dbReference>
<dbReference type="PANTHER" id="PTHR31302">
    <property type="entry name" value="TRANSMEMBRANE PROTEIN WITH METALLOPHOSPHOESTERASE DOMAIN-RELATED"/>
    <property type="match status" value="1"/>
</dbReference>
<proteinExistence type="predicted"/>
<organism evidence="6 7">
    <name type="scientific">Candidatus Neomicrothrix parvicella RN1</name>
    <dbReference type="NCBI Taxonomy" id="1229780"/>
    <lineage>
        <taxon>Bacteria</taxon>
        <taxon>Bacillati</taxon>
        <taxon>Actinomycetota</taxon>
        <taxon>Acidimicrobiia</taxon>
        <taxon>Acidimicrobiales</taxon>
        <taxon>Microthrixaceae</taxon>
        <taxon>Candidatus Neomicrothrix</taxon>
    </lineage>
</organism>
<gene>
    <name evidence="6" type="ORF">BN381_250031</name>
</gene>
<keyword evidence="7" id="KW-1185">Reference proteome</keyword>
<accession>R4YYR7</accession>
<dbReference type="SUPFAM" id="SSF56300">
    <property type="entry name" value="Metallo-dependent phosphatases"/>
    <property type="match status" value="1"/>
</dbReference>
<name>R4YYR7_9ACTN</name>
<evidence type="ECO:0000256" key="3">
    <source>
        <dbReference type="SAM" id="MobiDB-lite"/>
    </source>
</evidence>
<evidence type="ECO:0000313" key="6">
    <source>
        <dbReference type="EMBL" id="CCM63538.1"/>
    </source>
</evidence>
<dbReference type="AlphaFoldDB" id="R4YYR7"/>
<evidence type="ECO:0000256" key="4">
    <source>
        <dbReference type="SAM" id="Phobius"/>
    </source>
</evidence>
<dbReference type="STRING" id="1229780.BN381_250031"/>
<keyword evidence="4" id="KW-0472">Membrane</keyword>
<feature type="domain" description="Calcineurin-like phosphoesterase" evidence="5">
    <location>
        <begin position="259"/>
        <end position="419"/>
    </location>
</feature>
<dbReference type="HOGENOM" id="CLU_037730_0_0_11"/>
<keyword evidence="4" id="KW-0812">Transmembrane</keyword>
<evidence type="ECO:0000256" key="1">
    <source>
        <dbReference type="ARBA" id="ARBA00022723"/>
    </source>
</evidence>
<reference evidence="6 7" key="1">
    <citation type="journal article" date="2013" name="ISME J.">
        <title>Metabolic model for the filamentous 'Candidatus Microthrix parvicella' based on genomic and metagenomic analyses.</title>
        <authorList>
            <person name="Jon McIlroy S."/>
            <person name="Kristiansen R."/>
            <person name="Albertsen M."/>
            <person name="Michael Karst S."/>
            <person name="Rossetti S."/>
            <person name="Lund Nielsen J."/>
            <person name="Tandoi V."/>
            <person name="James Seviour R."/>
            <person name="Nielsen P.H."/>
        </authorList>
    </citation>
    <scope>NUCLEOTIDE SEQUENCE [LARGE SCALE GENOMIC DNA]</scope>
    <source>
        <strain evidence="6 7">RN1</strain>
    </source>
</reference>
<comment type="caution">
    <text evidence="6">The sequence shown here is derived from an EMBL/GenBank/DDBJ whole genome shotgun (WGS) entry which is preliminary data.</text>
</comment>
<dbReference type="EMBL" id="CANL01000018">
    <property type="protein sequence ID" value="CCM63538.1"/>
    <property type="molecule type" value="Genomic_DNA"/>
</dbReference>
<dbReference type="Pfam" id="PF00149">
    <property type="entry name" value="Metallophos"/>
    <property type="match status" value="1"/>
</dbReference>
<dbReference type="GO" id="GO:0008758">
    <property type="term" value="F:UDP-2,3-diacylglucosamine hydrolase activity"/>
    <property type="evidence" value="ECO:0007669"/>
    <property type="project" value="TreeGrafter"/>
</dbReference>
<dbReference type="InterPro" id="IPR004843">
    <property type="entry name" value="Calcineurin-like_PHP"/>
</dbReference>
<dbReference type="GO" id="GO:0009245">
    <property type="term" value="P:lipid A biosynthetic process"/>
    <property type="evidence" value="ECO:0007669"/>
    <property type="project" value="TreeGrafter"/>
</dbReference>
<dbReference type="GO" id="GO:0046872">
    <property type="term" value="F:metal ion binding"/>
    <property type="evidence" value="ECO:0007669"/>
    <property type="project" value="UniProtKB-KW"/>
</dbReference>
<keyword evidence="2" id="KW-0378">Hydrolase</keyword>
<feature type="transmembrane region" description="Helical" evidence="4">
    <location>
        <begin position="174"/>
        <end position="196"/>
    </location>
</feature>
<sequence>MAGVRLTFAATVTPRAAVAPTVRSGMADPAPQAPAAPSRLRWVRAAVTVCVVALAVLLLAPMLGSSDHPVGPGSVSIGFWPTARGHTTLGLPPLGQASAPTHRGPVEVRMELRSLDVPQLIGSDGRVDASALRSSIEADTRGALTAAVVRFGLVAALVGAVAAAVLPWRRKRTVVLGAVGGGLLAVVLAASALPGFDSRRFDELTYEGPVDAGRQMMASISTTEGPLDRRVSALTNRLAGLYSATLTQSIADSEGEVVILHISDLHLNPIGAQLARRLATSFDVDAVVDTGDTTSFGSSFEGVYADALADFPVPYLYVAGNHDSRPNRRAIKATPGITALHNRVVDVEGVTIAGFDDPVITTANPVPKEQRKATEYAAAPAVAQLLEREQPDVLAVHNPVILRDLVGKVPLAIVGHGHRSRLGARNGTVVWEVGSTGATGLGSLLVENDLPAGAALLRFRDGELVAIDDLEVVGTAGDLQIRRRIITDEIRQGDNADFIGDEADEGIGPAADPGDG</sequence>
<keyword evidence="1" id="KW-0479">Metal-binding</keyword>
<dbReference type="InterPro" id="IPR051158">
    <property type="entry name" value="Metallophosphoesterase_sf"/>
</dbReference>
<feature type="transmembrane region" description="Helical" evidence="4">
    <location>
        <begin position="143"/>
        <end position="168"/>
    </location>
</feature>
<dbReference type="InterPro" id="IPR029052">
    <property type="entry name" value="Metallo-depent_PP-like"/>
</dbReference>
<feature type="region of interest" description="Disordered" evidence="3">
    <location>
        <begin position="497"/>
        <end position="516"/>
    </location>
</feature>
<dbReference type="Gene3D" id="3.60.21.10">
    <property type="match status" value="1"/>
</dbReference>